<evidence type="ECO:0000313" key="1">
    <source>
        <dbReference type="EMBL" id="TVU44182.1"/>
    </source>
</evidence>
<dbReference type="InterPro" id="IPR037489">
    <property type="entry name" value="RAD52-like"/>
</dbReference>
<gene>
    <name evidence="1" type="ORF">EJB05_03617</name>
</gene>
<name>A0A5J9W636_9POAL</name>
<sequence length="191" mass="20675">MEHASAFLARPVASPAPASALFRTSLRPRRAVVVAAAAPDRRPPGAVASTNNYVVPLDAAPSGITRPLVEILRDLNKRVPDTIVRPPSRRASASDPVVPWYHANRMLSFYAPGWCGEVRDVIYSDNGKVTVVYRVTVRGTDGEVHREAAGTASLNDARFDDPVAAAEEAAFCKACARFGFGLYLYHEDETP</sequence>
<keyword evidence="2" id="KW-1185">Reference proteome</keyword>
<comment type="caution">
    <text evidence="1">The sequence shown here is derived from an EMBL/GenBank/DDBJ whole genome shotgun (WGS) entry which is preliminary data.</text>
</comment>
<reference evidence="1 2" key="1">
    <citation type="journal article" date="2019" name="Sci. Rep.">
        <title>A high-quality genome of Eragrostis curvula grass provides insights into Poaceae evolution and supports new strategies to enhance forage quality.</title>
        <authorList>
            <person name="Carballo J."/>
            <person name="Santos B.A.C.M."/>
            <person name="Zappacosta D."/>
            <person name="Garbus I."/>
            <person name="Selva J.P."/>
            <person name="Gallo C.A."/>
            <person name="Diaz A."/>
            <person name="Albertini E."/>
            <person name="Caccamo M."/>
            <person name="Echenique V."/>
        </authorList>
    </citation>
    <scope>NUCLEOTIDE SEQUENCE [LARGE SCALE GENOMIC DNA]</scope>
    <source>
        <strain evidence="2">cv. Victoria</strain>
        <tissue evidence="1">Leaf</tissue>
    </source>
</reference>
<organism evidence="1 2">
    <name type="scientific">Eragrostis curvula</name>
    <name type="common">weeping love grass</name>
    <dbReference type="NCBI Taxonomy" id="38414"/>
    <lineage>
        <taxon>Eukaryota</taxon>
        <taxon>Viridiplantae</taxon>
        <taxon>Streptophyta</taxon>
        <taxon>Embryophyta</taxon>
        <taxon>Tracheophyta</taxon>
        <taxon>Spermatophyta</taxon>
        <taxon>Magnoliopsida</taxon>
        <taxon>Liliopsida</taxon>
        <taxon>Poales</taxon>
        <taxon>Poaceae</taxon>
        <taxon>PACMAD clade</taxon>
        <taxon>Chloridoideae</taxon>
        <taxon>Eragrostideae</taxon>
        <taxon>Eragrostidinae</taxon>
        <taxon>Eragrostis</taxon>
    </lineage>
</organism>
<dbReference type="PANTHER" id="PTHR34050:SF3">
    <property type="entry name" value="DNA REPAIR RAD52-LIKE PROTEIN 2, CHLOROPLASTIC"/>
    <property type="match status" value="1"/>
</dbReference>
<dbReference type="GO" id="GO:0000724">
    <property type="term" value="P:double-strand break repair via homologous recombination"/>
    <property type="evidence" value="ECO:0007669"/>
    <property type="project" value="InterPro"/>
</dbReference>
<evidence type="ECO:0000313" key="2">
    <source>
        <dbReference type="Proteomes" id="UP000324897"/>
    </source>
</evidence>
<dbReference type="OrthoDB" id="1935514at2759"/>
<dbReference type="EMBL" id="RWGY01000004">
    <property type="protein sequence ID" value="TVU44182.1"/>
    <property type="molecule type" value="Genomic_DNA"/>
</dbReference>
<dbReference type="Gramene" id="TVU44182">
    <property type="protein sequence ID" value="TVU44182"/>
    <property type="gene ID" value="EJB05_03617"/>
</dbReference>
<dbReference type="PANTHER" id="PTHR34050">
    <property type="entry name" value="DNA REPAIR RAD52-LIKE PROTEIN 2, CHLOROPLASTIC"/>
    <property type="match status" value="1"/>
</dbReference>
<dbReference type="GO" id="GO:0003677">
    <property type="term" value="F:DNA binding"/>
    <property type="evidence" value="ECO:0007669"/>
    <property type="project" value="InterPro"/>
</dbReference>
<protein>
    <submittedName>
        <fullName evidence="1">Uncharacterized protein</fullName>
    </submittedName>
</protein>
<dbReference type="Proteomes" id="UP000324897">
    <property type="component" value="Chromosome 5"/>
</dbReference>
<dbReference type="AlphaFoldDB" id="A0A5J9W636"/>
<accession>A0A5J9W636</accession>
<proteinExistence type="predicted"/>